<dbReference type="AlphaFoldDB" id="A0AAF1B502"/>
<gene>
    <name evidence="5" type="ORF">DCAR_0623631</name>
</gene>
<dbReference type="InterPro" id="IPR027443">
    <property type="entry name" value="IPNS-like_sf"/>
</dbReference>
<sequence length="331" mass="37939">MESTPPLESICNKFPAKLHQLEERNKPSEESLNTTCRKDCQLPLIDFSNLDHKDYRNIETCKRRISDAAKEWGFFQIINHGISTEVLIRMQSEQRKLFDKPFEEKANHKISSSSPSCYRWGNPTAMSLQDFSWSEAFQLPLCDISSLSGVLQEFSEQVSKIAKRIAETLAESLGCNSTLFAENYGENSSYVRLNRYPPCPNFRKAYGLVPHTDSDFLTVLYQDQLGGLQLLKNGEWISVNPNQDALIVNVGDLFEAWSNGVYKSITHKVVTNPAAERLSIAYFLCPTYETVIQSYCKPSLYREFSFGEYRKQIQKDVESTRIKFGLSRFLK</sequence>
<dbReference type="Pfam" id="PF03171">
    <property type="entry name" value="2OG-FeII_Oxy"/>
    <property type="match status" value="1"/>
</dbReference>
<reference evidence="5" key="2">
    <citation type="submission" date="2022-03" db="EMBL/GenBank/DDBJ databases">
        <title>Draft title - Genomic analysis of global carrot germplasm unveils the trajectory of domestication and the origin of high carotenoid orange carrot.</title>
        <authorList>
            <person name="Iorizzo M."/>
            <person name="Ellison S."/>
            <person name="Senalik D."/>
            <person name="Macko-Podgorni A."/>
            <person name="Grzebelus D."/>
            <person name="Bostan H."/>
            <person name="Rolling W."/>
            <person name="Curaba J."/>
            <person name="Simon P."/>
        </authorList>
    </citation>
    <scope>NUCLEOTIDE SEQUENCE</scope>
    <source>
        <tissue evidence="5">Leaf</tissue>
    </source>
</reference>
<dbReference type="GO" id="GO:0046872">
    <property type="term" value="F:metal ion binding"/>
    <property type="evidence" value="ECO:0007669"/>
    <property type="project" value="UniProtKB-KW"/>
</dbReference>
<evidence type="ECO:0000313" key="5">
    <source>
        <dbReference type="EMBL" id="WOH04222.1"/>
    </source>
</evidence>
<dbReference type="InterPro" id="IPR044861">
    <property type="entry name" value="IPNS-like_FE2OG_OXY"/>
</dbReference>
<dbReference type="PANTHER" id="PTHR47990">
    <property type="entry name" value="2-OXOGLUTARATE (2OG) AND FE(II)-DEPENDENT OXYGENASE SUPERFAMILY PROTEIN-RELATED"/>
    <property type="match status" value="1"/>
</dbReference>
<feature type="domain" description="Fe2OG dioxygenase" evidence="4">
    <location>
        <begin position="187"/>
        <end position="286"/>
    </location>
</feature>
<name>A0AAF1B502_DAUCS</name>
<comment type="similarity">
    <text evidence="3">Belongs to the iron/ascorbate-dependent oxidoreductase family.</text>
</comment>
<dbReference type="SUPFAM" id="SSF51197">
    <property type="entry name" value="Clavaminate synthase-like"/>
    <property type="match status" value="1"/>
</dbReference>
<proteinExistence type="inferred from homology"/>
<evidence type="ECO:0000256" key="2">
    <source>
        <dbReference type="ARBA" id="ARBA00023004"/>
    </source>
</evidence>
<accession>A0AAF1B502</accession>
<dbReference type="Gene3D" id="2.60.120.330">
    <property type="entry name" value="B-lactam Antibiotic, Isopenicillin N Synthase, Chain"/>
    <property type="match status" value="1"/>
</dbReference>
<dbReference type="EMBL" id="CP093348">
    <property type="protein sequence ID" value="WOH04222.1"/>
    <property type="molecule type" value="Genomic_DNA"/>
</dbReference>
<protein>
    <recommendedName>
        <fullName evidence="4">Fe2OG dioxygenase domain-containing protein</fullName>
    </recommendedName>
</protein>
<evidence type="ECO:0000259" key="4">
    <source>
        <dbReference type="PROSITE" id="PS51471"/>
    </source>
</evidence>
<keyword evidence="6" id="KW-1185">Reference proteome</keyword>
<organism evidence="5 6">
    <name type="scientific">Daucus carota subsp. sativus</name>
    <name type="common">Carrot</name>
    <dbReference type="NCBI Taxonomy" id="79200"/>
    <lineage>
        <taxon>Eukaryota</taxon>
        <taxon>Viridiplantae</taxon>
        <taxon>Streptophyta</taxon>
        <taxon>Embryophyta</taxon>
        <taxon>Tracheophyta</taxon>
        <taxon>Spermatophyta</taxon>
        <taxon>Magnoliopsida</taxon>
        <taxon>eudicotyledons</taxon>
        <taxon>Gunneridae</taxon>
        <taxon>Pentapetalae</taxon>
        <taxon>asterids</taxon>
        <taxon>campanulids</taxon>
        <taxon>Apiales</taxon>
        <taxon>Apiaceae</taxon>
        <taxon>Apioideae</taxon>
        <taxon>Scandiceae</taxon>
        <taxon>Daucinae</taxon>
        <taxon>Daucus</taxon>
        <taxon>Daucus sect. Daucus</taxon>
    </lineage>
</organism>
<dbReference type="Pfam" id="PF14226">
    <property type="entry name" value="DIOX_N"/>
    <property type="match status" value="1"/>
</dbReference>
<dbReference type="PROSITE" id="PS51471">
    <property type="entry name" value="FE2OG_OXY"/>
    <property type="match status" value="1"/>
</dbReference>
<dbReference type="InterPro" id="IPR050231">
    <property type="entry name" value="Iron_ascorbate_oxido_reductase"/>
</dbReference>
<keyword evidence="1 3" id="KW-0479">Metal-binding</keyword>
<evidence type="ECO:0000256" key="1">
    <source>
        <dbReference type="ARBA" id="ARBA00022723"/>
    </source>
</evidence>
<dbReference type="GO" id="GO:0016705">
    <property type="term" value="F:oxidoreductase activity, acting on paired donors, with incorporation or reduction of molecular oxygen"/>
    <property type="evidence" value="ECO:0007669"/>
    <property type="project" value="UniProtKB-ARBA"/>
</dbReference>
<reference evidence="5" key="1">
    <citation type="journal article" date="2016" name="Nat. Genet.">
        <title>A high-quality carrot genome assembly provides new insights into carotenoid accumulation and asterid genome evolution.</title>
        <authorList>
            <person name="Iorizzo M."/>
            <person name="Ellison S."/>
            <person name="Senalik D."/>
            <person name="Zeng P."/>
            <person name="Satapoomin P."/>
            <person name="Huang J."/>
            <person name="Bowman M."/>
            <person name="Iovene M."/>
            <person name="Sanseverino W."/>
            <person name="Cavagnaro P."/>
            <person name="Yildiz M."/>
            <person name="Macko-Podgorni A."/>
            <person name="Moranska E."/>
            <person name="Grzebelus E."/>
            <person name="Grzebelus D."/>
            <person name="Ashrafi H."/>
            <person name="Zheng Z."/>
            <person name="Cheng S."/>
            <person name="Spooner D."/>
            <person name="Van Deynze A."/>
            <person name="Simon P."/>
        </authorList>
    </citation>
    <scope>NUCLEOTIDE SEQUENCE</scope>
    <source>
        <tissue evidence="5">Leaf</tissue>
    </source>
</reference>
<evidence type="ECO:0000256" key="3">
    <source>
        <dbReference type="RuleBase" id="RU003682"/>
    </source>
</evidence>
<dbReference type="Proteomes" id="UP000077755">
    <property type="component" value="Chromosome 6"/>
</dbReference>
<keyword evidence="3" id="KW-0560">Oxidoreductase</keyword>
<dbReference type="InterPro" id="IPR005123">
    <property type="entry name" value="Oxoglu/Fe-dep_dioxygenase_dom"/>
</dbReference>
<keyword evidence="2 3" id="KW-0408">Iron</keyword>
<evidence type="ECO:0000313" key="6">
    <source>
        <dbReference type="Proteomes" id="UP000077755"/>
    </source>
</evidence>
<dbReference type="InterPro" id="IPR026992">
    <property type="entry name" value="DIOX_N"/>
</dbReference>